<dbReference type="GO" id="GO:0005615">
    <property type="term" value="C:extracellular space"/>
    <property type="evidence" value="ECO:0007669"/>
    <property type="project" value="Ensembl"/>
</dbReference>
<dbReference type="STRING" id="37293.ENSANAP00000025130"/>
<gene>
    <name evidence="9" type="primary">SLURP2</name>
</gene>
<dbReference type="GO" id="GO:0005886">
    <property type="term" value="C:plasma membrane"/>
    <property type="evidence" value="ECO:0007669"/>
    <property type="project" value="TreeGrafter"/>
</dbReference>
<evidence type="ECO:0000313" key="10">
    <source>
        <dbReference type="Proteomes" id="UP000233020"/>
    </source>
</evidence>
<evidence type="ECO:0000256" key="1">
    <source>
        <dbReference type="ARBA" id="ARBA00004613"/>
    </source>
</evidence>
<reference evidence="9" key="1">
    <citation type="submission" date="2025-08" db="UniProtKB">
        <authorList>
            <consortium name="Ensembl"/>
        </authorList>
    </citation>
    <scope>IDENTIFICATION</scope>
</reference>
<evidence type="ECO:0000259" key="8">
    <source>
        <dbReference type="Pfam" id="PF00021"/>
    </source>
</evidence>
<name>A0A2K5DVZ4_AOTNA</name>
<reference evidence="9" key="2">
    <citation type="submission" date="2025-09" db="UniProtKB">
        <authorList>
            <consortium name="Ensembl"/>
        </authorList>
    </citation>
    <scope>IDENTIFICATION</scope>
</reference>
<evidence type="ECO:0000256" key="4">
    <source>
        <dbReference type="ARBA" id="ARBA00023157"/>
    </source>
</evidence>
<dbReference type="InterPro" id="IPR045860">
    <property type="entry name" value="Snake_toxin-like_sf"/>
</dbReference>
<dbReference type="InterPro" id="IPR016054">
    <property type="entry name" value="LY6_UPA_recep-like"/>
</dbReference>
<evidence type="ECO:0000256" key="6">
    <source>
        <dbReference type="ARBA" id="ARBA00070739"/>
    </source>
</evidence>
<feature type="signal peptide" evidence="7">
    <location>
        <begin position="1"/>
        <end position="22"/>
    </location>
</feature>
<comment type="subcellular location">
    <subcellularLocation>
        <location evidence="1">Secreted</location>
    </subcellularLocation>
</comment>
<dbReference type="Proteomes" id="UP000233020">
    <property type="component" value="Unplaced"/>
</dbReference>
<dbReference type="GO" id="GO:0033130">
    <property type="term" value="F:acetylcholine receptor binding"/>
    <property type="evidence" value="ECO:0007669"/>
    <property type="project" value="Ensembl"/>
</dbReference>
<dbReference type="PANTHER" id="PTHR16983">
    <property type="entry name" value="UPAR/LY6 DOMAIN-CONTAINING PROTEIN"/>
    <property type="match status" value="1"/>
</dbReference>
<feature type="domain" description="UPAR/Ly6" evidence="8">
    <location>
        <begin position="21"/>
        <end position="96"/>
    </location>
</feature>
<dbReference type="InterPro" id="IPR051110">
    <property type="entry name" value="Ly-6/neurotoxin-like_GPI-ap"/>
</dbReference>
<feature type="chain" id="PRO_5014378792" description="Secreted Ly-6/uPAR domain-containing protein 2" evidence="7">
    <location>
        <begin position="23"/>
        <end position="97"/>
    </location>
</feature>
<dbReference type="Ensembl" id="ENSANAT00000043051.1">
    <property type="protein sequence ID" value="ENSANAP00000025130.1"/>
    <property type="gene ID" value="ENSANAG00000030294.1"/>
</dbReference>
<evidence type="ECO:0000256" key="7">
    <source>
        <dbReference type="SAM" id="SignalP"/>
    </source>
</evidence>
<dbReference type="AlphaFoldDB" id="A0A2K5DVZ4"/>
<dbReference type="FunFam" id="2.10.60.10:FF:000026">
    <property type="entry name" value="Secreted Ly-6/uPAR domain-containing protein 2"/>
    <property type="match status" value="1"/>
</dbReference>
<dbReference type="GeneID" id="135268072"/>
<dbReference type="Gene3D" id="2.10.60.10">
    <property type="entry name" value="CD59"/>
    <property type="match status" value="1"/>
</dbReference>
<organism evidence="9 10">
    <name type="scientific">Aotus nancymaae</name>
    <name type="common">Ma's night monkey</name>
    <dbReference type="NCBI Taxonomy" id="37293"/>
    <lineage>
        <taxon>Eukaryota</taxon>
        <taxon>Metazoa</taxon>
        <taxon>Chordata</taxon>
        <taxon>Craniata</taxon>
        <taxon>Vertebrata</taxon>
        <taxon>Euteleostomi</taxon>
        <taxon>Mammalia</taxon>
        <taxon>Eutheria</taxon>
        <taxon>Euarchontoglires</taxon>
        <taxon>Primates</taxon>
        <taxon>Haplorrhini</taxon>
        <taxon>Platyrrhini</taxon>
        <taxon>Aotidae</taxon>
        <taxon>Aotus</taxon>
    </lineage>
</organism>
<sequence length="97" mass="10347">MQLHQGLLLAAVLSLPLAAAQAMWCHQCQGFGGCSCEFRCPRDSTHCITTATRGLNNPRDLPLVTKSCHGGCPDIHGLGLGLYVSIACCQADLCNQY</sequence>
<protein>
    <recommendedName>
        <fullName evidence="6">Secreted Ly-6/uPAR domain-containing protein 2</fullName>
    </recommendedName>
</protein>
<keyword evidence="10" id="KW-1185">Reference proteome</keyword>
<dbReference type="GO" id="GO:0030548">
    <property type="term" value="F:acetylcholine receptor regulator activity"/>
    <property type="evidence" value="ECO:0007669"/>
    <property type="project" value="Ensembl"/>
</dbReference>
<dbReference type="Pfam" id="PF00021">
    <property type="entry name" value="UPAR_LY6"/>
    <property type="match status" value="1"/>
</dbReference>
<evidence type="ECO:0000313" key="9">
    <source>
        <dbReference type="Ensembl" id="ENSANAP00000025130.1"/>
    </source>
</evidence>
<dbReference type="KEGG" id="anan:135268072"/>
<dbReference type="GeneTree" id="ENSGT00940000164325"/>
<dbReference type="PANTHER" id="PTHR16983:SF14">
    <property type="entry name" value="SECRETED LY-6_UPAR DOMAIN-CONTAINING PROTEIN 2"/>
    <property type="match status" value="1"/>
</dbReference>
<keyword evidence="4" id="KW-1015">Disulfide bond</keyword>
<evidence type="ECO:0000256" key="3">
    <source>
        <dbReference type="ARBA" id="ARBA00022729"/>
    </source>
</evidence>
<dbReference type="OMA" id="CHQCQGF"/>
<dbReference type="SUPFAM" id="SSF57302">
    <property type="entry name" value="Snake toxin-like"/>
    <property type="match status" value="1"/>
</dbReference>
<evidence type="ECO:0000256" key="2">
    <source>
        <dbReference type="ARBA" id="ARBA00022525"/>
    </source>
</evidence>
<dbReference type="GO" id="GO:0095500">
    <property type="term" value="P:acetylcholine receptor signaling pathway"/>
    <property type="evidence" value="ECO:0007669"/>
    <property type="project" value="Ensembl"/>
</dbReference>
<keyword evidence="3 7" id="KW-0732">Signal</keyword>
<accession>A0A2K5DVZ4</accession>
<dbReference type="CTD" id="432355"/>
<dbReference type="OrthoDB" id="9836900at2759"/>
<dbReference type="GO" id="GO:0045202">
    <property type="term" value="C:synapse"/>
    <property type="evidence" value="ECO:0007669"/>
    <property type="project" value="GOC"/>
</dbReference>
<proteinExistence type="predicted"/>
<keyword evidence="2" id="KW-0964">Secreted</keyword>
<comment type="subunit">
    <text evidence="5">Interacts with CHRNA3, CHRNA4, CHRNA5, CHRNA7, CHRNB2 and CHRNB4. Interacts with CHRM1 and CHRM3 probably in an allosteric manner.</text>
</comment>
<evidence type="ECO:0000256" key="5">
    <source>
        <dbReference type="ARBA" id="ARBA00062105"/>
    </source>
</evidence>